<dbReference type="PANTHER" id="PTHR33695:SF1">
    <property type="entry name" value="LIPOPROTEIN SIGNAL PEPTIDASE"/>
    <property type="match status" value="1"/>
</dbReference>
<feature type="transmembrane region" description="Helical" evidence="9">
    <location>
        <begin position="94"/>
        <end position="113"/>
    </location>
</feature>
<dbReference type="GO" id="GO:0006508">
    <property type="term" value="P:proteolysis"/>
    <property type="evidence" value="ECO:0007669"/>
    <property type="project" value="UniProtKB-KW"/>
</dbReference>
<evidence type="ECO:0000256" key="11">
    <source>
        <dbReference type="RuleBase" id="RU004181"/>
    </source>
</evidence>
<dbReference type="EMBL" id="JXYA01000052">
    <property type="protein sequence ID" value="KJZ06360.1"/>
    <property type="molecule type" value="Genomic_DNA"/>
</dbReference>
<comment type="function">
    <text evidence="9 10">This protein specifically catalyzes the removal of signal peptides from prolipoproteins.</text>
</comment>
<gene>
    <name evidence="9" type="primary">lspA</name>
    <name evidence="12" type="ORF">TW77_19695</name>
</gene>
<dbReference type="Proteomes" id="UP000033452">
    <property type="component" value="Unassembled WGS sequence"/>
</dbReference>
<keyword evidence="5 9" id="KW-0064">Aspartyl protease</keyword>
<reference evidence="12 13" key="1">
    <citation type="journal article" date="2015" name="BMC Genomics">
        <title>Genome mining reveals unlocked bioactive potential of marine Gram-negative bacteria.</title>
        <authorList>
            <person name="Machado H."/>
            <person name="Sonnenschein E.C."/>
            <person name="Melchiorsen J."/>
            <person name="Gram L."/>
        </authorList>
    </citation>
    <scope>NUCLEOTIDE SEQUENCE [LARGE SCALE GENOMIC DNA]</scope>
    <source>
        <strain evidence="12 13">S2471</strain>
    </source>
</reference>
<dbReference type="Pfam" id="PF01252">
    <property type="entry name" value="Peptidase_A8"/>
    <property type="match status" value="1"/>
</dbReference>
<evidence type="ECO:0000256" key="4">
    <source>
        <dbReference type="ARBA" id="ARBA00022692"/>
    </source>
</evidence>
<dbReference type="PATRIC" id="fig|43658.5.peg.4164"/>
<comment type="caution">
    <text evidence="9">Lacks conserved residue(s) required for the propagation of feature annotation.</text>
</comment>
<keyword evidence="8 9" id="KW-0472">Membrane</keyword>
<evidence type="ECO:0000256" key="10">
    <source>
        <dbReference type="RuleBase" id="RU000594"/>
    </source>
</evidence>
<feature type="transmembrane region" description="Helical" evidence="9">
    <location>
        <begin position="133"/>
        <end position="157"/>
    </location>
</feature>
<dbReference type="AlphaFoldDB" id="A0A0F4QGE2"/>
<feature type="active site" evidence="9">
    <location>
        <position position="141"/>
    </location>
</feature>
<keyword evidence="13" id="KW-1185">Reference proteome</keyword>
<organism evidence="12 13">
    <name type="scientific">Pseudoalteromonas rubra</name>
    <dbReference type="NCBI Taxonomy" id="43658"/>
    <lineage>
        <taxon>Bacteria</taxon>
        <taxon>Pseudomonadati</taxon>
        <taxon>Pseudomonadota</taxon>
        <taxon>Gammaproteobacteria</taxon>
        <taxon>Alteromonadales</taxon>
        <taxon>Pseudoalteromonadaceae</taxon>
        <taxon>Pseudoalteromonas</taxon>
    </lineage>
</organism>
<dbReference type="PANTHER" id="PTHR33695">
    <property type="entry name" value="LIPOPROTEIN SIGNAL PEPTIDASE"/>
    <property type="match status" value="1"/>
</dbReference>
<dbReference type="PROSITE" id="PS00855">
    <property type="entry name" value="SPASE_II"/>
    <property type="match status" value="1"/>
</dbReference>
<dbReference type="RefSeq" id="WP_046006682.1">
    <property type="nucleotide sequence ID" value="NZ_JXYA01000052.1"/>
</dbReference>
<evidence type="ECO:0000313" key="13">
    <source>
        <dbReference type="Proteomes" id="UP000033452"/>
    </source>
</evidence>
<accession>A0A0F4QGE2</accession>
<evidence type="ECO:0000256" key="1">
    <source>
        <dbReference type="ARBA" id="ARBA00006139"/>
    </source>
</evidence>
<dbReference type="GO" id="GO:0004190">
    <property type="term" value="F:aspartic-type endopeptidase activity"/>
    <property type="evidence" value="ECO:0007669"/>
    <property type="project" value="UniProtKB-UniRule"/>
</dbReference>
<keyword evidence="3 9" id="KW-0645">Protease</keyword>
<dbReference type="PRINTS" id="PR00781">
    <property type="entry name" value="LIPOSIGPTASE"/>
</dbReference>
<dbReference type="UniPathway" id="UPA00665"/>
<keyword evidence="12" id="KW-0449">Lipoprotein</keyword>
<sequence length="168" mass="18964">MTKSTERSGLVWLWLSLLLFAVDFGTKALVVANMRLYESIELLPFFNFTYMHNYGAAFSFLSEAGGWQRWFLSAIAVAISSLLVYWLKKLPAKNWLLCSAYALVLSGALGNLYDRLTLGYVVDFLHFYYQDWHYPAFNVADMAIVGGAGLLLFDAIFGDNADTQEKKA</sequence>
<evidence type="ECO:0000256" key="8">
    <source>
        <dbReference type="ARBA" id="ARBA00023136"/>
    </source>
</evidence>
<comment type="subcellular location">
    <subcellularLocation>
        <location evidence="9">Cell membrane</location>
        <topology evidence="9">Multi-pass membrane protein</topology>
    </subcellularLocation>
</comment>
<proteinExistence type="inferred from homology"/>
<evidence type="ECO:0000256" key="6">
    <source>
        <dbReference type="ARBA" id="ARBA00022801"/>
    </source>
</evidence>
<feature type="transmembrane region" description="Helical" evidence="9">
    <location>
        <begin position="70"/>
        <end position="87"/>
    </location>
</feature>
<comment type="catalytic activity">
    <reaction evidence="9 10">
        <text>Release of signal peptides from bacterial membrane prolipoproteins. Hydrolyzes -Xaa-Yaa-Zaa-|-(S,diacylglyceryl)Cys-, in which Xaa is hydrophobic (preferably Leu), and Yaa (Ala or Ser) and Zaa (Gly or Ala) have small, neutral side chains.</text>
        <dbReference type="EC" id="3.4.23.36"/>
    </reaction>
</comment>
<evidence type="ECO:0000256" key="7">
    <source>
        <dbReference type="ARBA" id="ARBA00022989"/>
    </source>
</evidence>
<evidence type="ECO:0000256" key="5">
    <source>
        <dbReference type="ARBA" id="ARBA00022750"/>
    </source>
</evidence>
<protein>
    <recommendedName>
        <fullName evidence="9">Lipoprotein signal peptidase</fullName>
        <ecNumber evidence="9">3.4.23.36</ecNumber>
    </recommendedName>
    <alternativeName>
        <fullName evidence="9">Prolipoprotein signal peptidase</fullName>
    </alternativeName>
    <alternativeName>
        <fullName evidence="9">Signal peptidase II</fullName>
        <shortName evidence="9">SPase II</shortName>
    </alternativeName>
</protein>
<keyword evidence="4 9" id="KW-0812">Transmembrane</keyword>
<dbReference type="EC" id="3.4.23.36" evidence="9"/>
<keyword evidence="7 9" id="KW-1133">Transmembrane helix</keyword>
<comment type="pathway">
    <text evidence="9">Protein modification; lipoprotein biosynthesis (signal peptide cleavage).</text>
</comment>
<name>A0A0F4QGE2_9GAMM</name>
<evidence type="ECO:0000313" key="12">
    <source>
        <dbReference type="EMBL" id="KJZ06360.1"/>
    </source>
</evidence>
<dbReference type="NCBIfam" id="TIGR00077">
    <property type="entry name" value="lspA"/>
    <property type="match status" value="1"/>
</dbReference>
<dbReference type="GO" id="GO:0005886">
    <property type="term" value="C:plasma membrane"/>
    <property type="evidence" value="ECO:0007669"/>
    <property type="project" value="UniProtKB-SubCell"/>
</dbReference>
<dbReference type="HAMAP" id="MF_00161">
    <property type="entry name" value="LspA"/>
    <property type="match status" value="1"/>
</dbReference>
<feature type="active site" evidence="9">
    <location>
        <position position="123"/>
    </location>
</feature>
<dbReference type="InterPro" id="IPR001872">
    <property type="entry name" value="Peptidase_A8"/>
</dbReference>
<dbReference type="OrthoDB" id="9810259at2"/>
<keyword evidence="2 9" id="KW-1003">Cell membrane</keyword>
<comment type="caution">
    <text evidence="12">The sequence shown here is derived from an EMBL/GenBank/DDBJ whole genome shotgun (WGS) entry which is preliminary data.</text>
</comment>
<keyword evidence="6 9" id="KW-0378">Hydrolase</keyword>
<evidence type="ECO:0000256" key="2">
    <source>
        <dbReference type="ARBA" id="ARBA00022475"/>
    </source>
</evidence>
<comment type="similarity">
    <text evidence="1 9 11">Belongs to the peptidase A8 family.</text>
</comment>
<evidence type="ECO:0000256" key="3">
    <source>
        <dbReference type="ARBA" id="ARBA00022670"/>
    </source>
</evidence>
<evidence type="ECO:0000256" key="9">
    <source>
        <dbReference type="HAMAP-Rule" id="MF_00161"/>
    </source>
</evidence>